<dbReference type="PANTHER" id="PTHR38706:SF2">
    <property type="match status" value="1"/>
</dbReference>
<proteinExistence type="predicted"/>
<evidence type="ECO:0000256" key="1">
    <source>
        <dbReference type="SAM" id="Phobius"/>
    </source>
</evidence>
<reference evidence="3" key="1">
    <citation type="submission" date="2025-08" db="UniProtKB">
        <authorList>
            <consortium name="RefSeq"/>
        </authorList>
    </citation>
    <scope>IDENTIFICATION</scope>
    <source>
        <strain evidence="3">Wakin</strain>
        <tissue evidence="3">Muscle</tissue>
    </source>
</reference>
<dbReference type="PANTHER" id="PTHR38706">
    <property type="entry name" value="SI:CH211-198C19.1-RELATED"/>
    <property type="match status" value="1"/>
</dbReference>
<evidence type="ECO:0000313" key="3">
    <source>
        <dbReference type="RefSeq" id="XP_026118663.1"/>
    </source>
</evidence>
<keyword evidence="1" id="KW-0472">Membrane</keyword>
<dbReference type="GeneID" id="113097612"/>
<keyword evidence="2" id="KW-1185">Reference proteome</keyword>
<dbReference type="AlphaFoldDB" id="A0A6P6PC80"/>
<name>A0A6P6PC80_CARAU</name>
<dbReference type="KEGG" id="caua:113097612"/>
<accession>A0A6P6PC80</accession>
<gene>
    <name evidence="3" type="primary">LOC113097612</name>
</gene>
<keyword evidence="1" id="KW-1133">Transmembrane helix</keyword>
<protein>
    <submittedName>
        <fullName evidence="3">Uncharacterized protein LOC113097612</fullName>
    </submittedName>
</protein>
<sequence length="210" mass="24330">MVRTLNNVSELRQTGFGQPSPRHGLSLLWWFAHDCVQIDSNSRMIALCNPESGAFGFHRFYNSDNLLPKSNLPYYEVGNLNSPGSLPRYVTKKNTGYSDKSNKDRIIVSFNSHWNSFEKIYVTQHSDQVKFDRNRTYCISTDLLEDIQELRREDFLRGRTNRSEHITIDMPQSVQIHPSQSHSTCKECCSMLSCILFILIFIAAIFSYFK</sequence>
<keyword evidence="1" id="KW-0812">Transmembrane</keyword>
<dbReference type="OrthoDB" id="8961033at2759"/>
<feature type="transmembrane region" description="Helical" evidence="1">
    <location>
        <begin position="190"/>
        <end position="209"/>
    </location>
</feature>
<organism evidence="2 3">
    <name type="scientific">Carassius auratus</name>
    <name type="common">Goldfish</name>
    <dbReference type="NCBI Taxonomy" id="7957"/>
    <lineage>
        <taxon>Eukaryota</taxon>
        <taxon>Metazoa</taxon>
        <taxon>Chordata</taxon>
        <taxon>Craniata</taxon>
        <taxon>Vertebrata</taxon>
        <taxon>Euteleostomi</taxon>
        <taxon>Actinopterygii</taxon>
        <taxon>Neopterygii</taxon>
        <taxon>Teleostei</taxon>
        <taxon>Ostariophysi</taxon>
        <taxon>Cypriniformes</taxon>
        <taxon>Cyprinidae</taxon>
        <taxon>Cyprininae</taxon>
        <taxon>Carassius</taxon>
    </lineage>
</organism>
<evidence type="ECO:0000313" key="2">
    <source>
        <dbReference type="Proteomes" id="UP000515129"/>
    </source>
</evidence>
<dbReference type="RefSeq" id="XP_026118663.1">
    <property type="nucleotide sequence ID" value="XM_026262878.1"/>
</dbReference>
<dbReference type="Proteomes" id="UP000515129">
    <property type="component" value="Unplaced"/>
</dbReference>